<dbReference type="HOGENOM" id="CLU_053024_2_2_1"/>
<dbReference type="GO" id="GO:0017121">
    <property type="term" value="P:plasma membrane phospholipid scrambling"/>
    <property type="evidence" value="ECO:0000318"/>
    <property type="project" value="GO_Central"/>
</dbReference>
<dbReference type="GeneID" id="20216793"/>
<keyword evidence="2" id="KW-0472">Membrane</keyword>
<protein>
    <recommendedName>
        <fullName evidence="2">Phospholipid scramblase</fullName>
    </recommendedName>
</protein>
<dbReference type="Proteomes" id="UP000015101">
    <property type="component" value="Unassembled WGS sequence"/>
</dbReference>
<organism evidence="4 5">
    <name type="scientific">Helobdella robusta</name>
    <name type="common">Californian leech</name>
    <dbReference type="NCBI Taxonomy" id="6412"/>
    <lineage>
        <taxon>Eukaryota</taxon>
        <taxon>Metazoa</taxon>
        <taxon>Spiralia</taxon>
        <taxon>Lophotrochozoa</taxon>
        <taxon>Annelida</taxon>
        <taxon>Clitellata</taxon>
        <taxon>Hirudinea</taxon>
        <taxon>Rhynchobdellida</taxon>
        <taxon>Glossiphoniidae</taxon>
        <taxon>Helobdella</taxon>
    </lineage>
</organism>
<proteinExistence type="inferred from homology"/>
<sequence length="238" mass="27061">MPKPDPIPGVSSGMEYLVDLNKILVHQQVEVAELLSGQESCNKYVILNTLGQQIYFAHEESSPCCRMCCGNERSFVMHLFENSGIEAIRLRRNYKCCAKCAWCTCMPCCVEEISVEAPVGEIIGYCRQGCSFISPKLEVQNKNNELMYSMRGPMCFCQNNCCRKDVNFSIKDTNRNIIGKISNEWSATNRERHSDADNYSVTFPYDCEAEMKAVLLAIMFLIVSSSNKLIYSFIYYSN</sequence>
<dbReference type="OMA" id="HARSHQA"/>
<dbReference type="RefSeq" id="XP_009027761.1">
    <property type="nucleotide sequence ID" value="XM_009029513.1"/>
</dbReference>
<reference evidence="3 5" key="2">
    <citation type="journal article" date="2013" name="Nature">
        <title>Insights into bilaterian evolution from three spiralian genomes.</title>
        <authorList>
            <person name="Simakov O."/>
            <person name="Marletaz F."/>
            <person name="Cho S.J."/>
            <person name="Edsinger-Gonzales E."/>
            <person name="Havlak P."/>
            <person name="Hellsten U."/>
            <person name="Kuo D.H."/>
            <person name="Larsson T."/>
            <person name="Lv J."/>
            <person name="Arendt D."/>
            <person name="Savage R."/>
            <person name="Osoegawa K."/>
            <person name="de Jong P."/>
            <person name="Grimwood J."/>
            <person name="Chapman J.A."/>
            <person name="Shapiro H."/>
            <person name="Aerts A."/>
            <person name="Otillar R.P."/>
            <person name="Terry A.Y."/>
            <person name="Boore J.L."/>
            <person name="Grigoriev I.V."/>
            <person name="Lindberg D.R."/>
            <person name="Seaver E.C."/>
            <person name="Weisblat D.A."/>
            <person name="Putnam N.H."/>
            <person name="Rokhsar D.S."/>
        </authorList>
    </citation>
    <scope>NUCLEOTIDE SEQUENCE</scope>
</reference>
<dbReference type="GO" id="GO:0017128">
    <property type="term" value="F:phospholipid scramblase activity"/>
    <property type="evidence" value="ECO:0000318"/>
    <property type="project" value="GO_Central"/>
</dbReference>
<comment type="cofactor">
    <cofactor evidence="2">
        <name>Ca(2+)</name>
        <dbReference type="ChEBI" id="CHEBI:29108"/>
    </cofactor>
</comment>
<evidence type="ECO:0000256" key="1">
    <source>
        <dbReference type="ARBA" id="ARBA00005350"/>
    </source>
</evidence>
<dbReference type="STRING" id="6412.T1G6U6"/>
<keyword evidence="2" id="KW-0449">Lipoprotein</keyword>
<accession>T1G6U6</accession>
<keyword evidence="2" id="KW-0106">Calcium</keyword>
<dbReference type="Pfam" id="PF03803">
    <property type="entry name" value="Scramblase"/>
    <property type="match status" value="1"/>
</dbReference>
<keyword evidence="2" id="KW-0564">Palmitate</keyword>
<dbReference type="CTD" id="20216793"/>
<dbReference type="InParanoid" id="T1G6U6"/>
<dbReference type="EMBL" id="KB097572">
    <property type="protein sequence ID" value="ESN94034.1"/>
    <property type="molecule type" value="Genomic_DNA"/>
</dbReference>
<dbReference type="KEGG" id="hro:HELRODRAFT_87707"/>
<keyword evidence="5" id="KW-1185">Reference proteome</keyword>
<dbReference type="PANTHER" id="PTHR23248">
    <property type="entry name" value="PHOSPHOLIPID SCRAMBLASE-RELATED"/>
    <property type="match status" value="1"/>
</dbReference>
<evidence type="ECO:0000256" key="2">
    <source>
        <dbReference type="RuleBase" id="RU363116"/>
    </source>
</evidence>
<dbReference type="EnsemblMetazoa" id="HelroT87707">
    <property type="protein sequence ID" value="HelroP87707"/>
    <property type="gene ID" value="HelroG87707"/>
</dbReference>
<comment type="function">
    <text evidence="2">May mediate accelerated ATP-independent bidirectional transbilayer migration of phospholipids upon binding calcium ions that results in a loss of phospholipid asymmetry in the plasma membrane.</text>
</comment>
<dbReference type="OrthoDB" id="191150at2759"/>
<comment type="similarity">
    <text evidence="1 2">Belongs to the phospholipid scramblase family.</text>
</comment>
<dbReference type="eggNOG" id="KOG0621">
    <property type="taxonomic scope" value="Eukaryota"/>
</dbReference>
<evidence type="ECO:0000313" key="3">
    <source>
        <dbReference type="EMBL" id="ESN94034.1"/>
    </source>
</evidence>
<dbReference type="AlphaFoldDB" id="T1G6U6"/>
<gene>
    <name evidence="4" type="primary">20216793</name>
    <name evidence="3" type="ORF">HELRODRAFT_87707</name>
</gene>
<keyword evidence="2" id="KW-0812">Transmembrane</keyword>
<reference evidence="5" key="1">
    <citation type="submission" date="2012-12" db="EMBL/GenBank/DDBJ databases">
        <authorList>
            <person name="Hellsten U."/>
            <person name="Grimwood J."/>
            <person name="Chapman J.A."/>
            <person name="Shapiro H."/>
            <person name="Aerts A."/>
            <person name="Otillar R.P."/>
            <person name="Terry A.Y."/>
            <person name="Boore J.L."/>
            <person name="Simakov O."/>
            <person name="Marletaz F."/>
            <person name="Cho S.-J."/>
            <person name="Edsinger-Gonzales E."/>
            <person name="Havlak P."/>
            <person name="Kuo D.-H."/>
            <person name="Larsson T."/>
            <person name="Lv J."/>
            <person name="Arendt D."/>
            <person name="Savage R."/>
            <person name="Osoegawa K."/>
            <person name="de Jong P."/>
            <person name="Lindberg D.R."/>
            <person name="Seaver E.C."/>
            <person name="Weisblat D.A."/>
            <person name="Putnam N.H."/>
            <person name="Grigoriev I.V."/>
            <person name="Rokhsar D.S."/>
        </authorList>
    </citation>
    <scope>NUCLEOTIDE SEQUENCE</scope>
</reference>
<dbReference type="InterPro" id="IPR005552">
    <property type="entry name" value="Scramblase"/>
</dbReference>
<dbReference type="FunCoup" id="T1G6U6">
    <property type="interactions" value="253"/>
</dbReference>
<reference evidence="4" key="3">
    <citation type="submission" date="2015-06" db="UniProtKB">
        <authorList>
            <consortium name="EnsemblMetazoa"/>
        </authorList>
    </citation>
    <scope>IDENTIFICATION</scope>
</reference>
<evidence type="ECO:0000313" key="4">
    <source>
        <dbReference type="EnsemblMetazoa" id="HelroP87707"/>
    </source>
</evidence>
<feature type="transmembrane region" description="Helical" evidence="2">
    <location>
        <begin position="213"/>
        <end position="236"/>
    </location>
</feature>
<dbReference type="GO" id="GO:0005886">
    <property type="term" value="C:plasma membrane"/>
    <property type="evidence" value="ECO:0000318"/>
    <property type="project" value="GO_Central"/>
</dbReference>
<dbReference type="EMBL" id="AMQM01007125">
    <property type="status" value="NOT_ANNOTATED_CDS"/>
    <property type="molecule type" value="Genomic_DNA"/>
</dbReference>
<name>T1G6U6_HELRO</name>
<evidence type="ECO:0000313" key="5">
    <source>
        <dbReference type="Proteomes" id="UP000015101"/>
    </source>
</evidence>
<keyword evidence="2" id="KW-1133">Transmembrane helix</keyword>
<dbReference type="PANTHER" id="PTHR23248:SF63">
    <property type="entry name" value="PHOSPHOLIPID SCRAMBLASE"/>
    <property type="match status" value="1"/>
</dbReference>